<reference evidence="5" key="1">
    <citation type="journal article" date="2019" name="PLoS Negl. Trop. Dis.">
        <title>Revisiting the worldwide diversity of Leptospira species in the environment.</title>
        <authorList>
            <person name="Vincent A.T."/>
            <person name="Schiettekatte O."/>
            <person name="Bourhy P."/>
            <person name="Veyrier F.J."/>
            <person name="Picardeau M."/>
        </authorList>
    </citation>
    <scope>NUCLEOTIDE SEQUENCE [LARGE SCALE GENOMIC DNA]</scope>
    <source>
        <strain evidence="5">201800278</strain>
    </source>
</reference>
<dbReference type="Proteomes" id="UP000297465">
    <property type="component" value="Unassembled WGS sequence"/>
</dbReference>
<dbReference type="PANTHER" id="PTHR43479">
    <property type="entry name" value="ACREF/ENVCD OPERON REPRESSOR-RELATED"/>
    <property type="match status" value="1"/>
</dbReference>
<proteinExistence type="predicted"/>
<evidence type="ECO:0000313" key="5">
    <source>
        <dbReference type="Proteomes" id="UP000297465"/>
    </source>
</evidence>
<dbReference type="PRINTS" id="PR00455">
    <property type="entry name" value="HTHTETR"/>
</dbReference>
<sequence>MKEKIIQTALKICEKEGYESFSMRKLAAKLNLDPMAIYHYFDNKAELTKAMVEQIFQRFHDDILVSDRNPKTNIKRVLIDYWSLFVEYPGMSLYLIKNSYEAFPSVVSLNQKLLFFLMRSYPNSDPDKTLNVLIDFVHGNALSSTTILSKNKSKETKIRMNQKEFESSLSFLLDQLSKT</sequence>
<dbReference type="Gene3D" id="1.10.357.10">
    <property type="entry name" value="Tetracycline Repressor, domain 2"/>
    <property type="match status" value="1"/>
</dbReference>
<evidence type="ECO:0000259" key="3">
    <source>
        <dbReference type="PROSITE" id="PS50977"/>
    </source>
</evidence>
<gene>
    <name evidence="4" type="ORF">EHQ31_18460</name>
</gene>
<protein>
    <submittedName>
        <fullName evidence="4">TetR/AcrR family transcriptional regulator</fullName>
    </submittedName>
</protein>
<dbReference type="InterPro" id="IPR009057">
    <property type="entry name" value="Homeodomain-like_sf"/>
</dbReference>
<dbReference type="InterPro" id="IPR050624">
    <property type="entry name" value="HTH-type_Tx_Regulator"/>
</dbReference>
<name>A0ABY2LQ60_9LEPT</name>
<feature type="domain" description="HTH tetR-type" evidence="3">
    <location>
        <begin position="1"/>
        <end position="59"/>
    </location>
</feature>
<accession>A0ABY2LQ60</accession>
<evidence type="ECO:0000256" key="2">
    <source>
        <dbReference type="PROSITE-ProRule" id="PRU00335"/>
    </source>
</evidence>
<dbReference type="PANTHER" id="PTHR43479:SF11">
    <property type="entry name" value="ACREF_ENVCD OPERON REPRESSOR-RELATED"/>
    <property type="match status" value="1"/>
</dbReference>
<comment type="caution">
    <text evidence="4">The sequence shown here is derived from an EMBL/GenBank/DDBJ whole genome shotgun (WGS) entry which is preliminary data.</text>
</comment>
<dbReference type="InterPro" id="IPR001647">
    <property type="entry name" value="HTH_TetR"/>
</dbReference>
<dbReference type="RefSeq" id="WP_135568588.1">
    <property type="nucleotide sequence ID" value="NZ_RQFN01000009.1"/>
</dbReference>
<feature type="DNA-binding region" description="H-T-H motif" evidence="2">
    <location>
        <begin position="22"/>
        <end position="41"/>
    </location>
</feature>
<keyword evidence="5" id="KW-1185">Reference proteome</keyword>
<evidence type="ECO:0000256" key="1">
    <source>
        <dbReference type="ARBA" id="ARBA00023125"/>
    </source>
</evidence>
<dbReference type="Pfam" id="PF00440">
    <property type="entry name" value="TetR_N"/>
    <property type="match status" value="1"/>
</dbReference>
<dbReference type="SUPFAM" id="SSF46689">
    <property type="entry name" value="Homeodomain-like"/>
    <property type="match status" value="1"/>
</dbReference>
<keyword evidence="1 2" id="KW-0238">DNA-binding</keyword>
<dbReference type="PROSITE" id="PS50977">
    <property type="entry name" value="HTH_TETR_2"/>
    <property type="match status" value="1"/>
</dbReference>
<dbReference type="EMBL" id="RQFO01000020">
    <property type="protein sequence ID" value="TGK95030.1"/>
    <property type="molecule type" value="Genomic_DNA"/>
</dbReference>
<organism evidence="4 5">
    <name type="scientific">Leptospira montravelensis</name>
    <dbReference type="NCBI Taxonomy" id="2484961"/>
    <lineage>
        <taxon>Bacteria</taxon>
        <taxon>Pseudomonadati</taxon>
        <taxon>Spirochaetota</taxon>
        <taxon>Spirochaetia</taxon>
        <taxon>Leptospirales</taxon>
        <taxon>Leptospiraceae</taxon>
        <taxon>Leptospira</taxon>
    </lineage>
</organism>
<evidence type="ECO:0000313" key="4">
    <source>
        <dbReference type="EMBL" id="TGK95030.1"/>
    </source>
</evidence>